<gene>
    <name evidence="7" type="ORF">EURHEDRAFT_510713</name>
</gene>
<dbReference type="OrthoDB" id="1887033at2759"/>
<evidence type="ECO:0000256" key="1">
    <source>
        <dbReference type="ARBA" id="ARBA00005641"/>
    </source>
</evidence>
<evidence type="ECO:0000259" key="6">
    <source>
        <dbReference type="Pfam" id="PF00150"/>
    </source>
</evidence>
<dbReference type="SUPFAM" id="SSF51445">
    <property type="entry name" value="(Trans)glycosidases"/>
    <property type="match status" value="1"/>
</dbReference>
<dbReference type="Proteomes" id="UP000019804">
    <property type="component" value="Unassembled WGS sequence"/>
</dbReference>
<reference evidence="8" key="1">
    <citation type="journal article" date="2014" name="Nat. Commun.">
        <title>Genomic adaptations of the halophilic Dead Sea filamentous fungus Eurotium rubrum.</title>
        <authorList>
            <person name="Kis-Papo T."/>
            <person name="Weig A.R."/>
            <person name="Riley R."/>
            <person name="Persoh D."/>
            <person name="Salamov A."/>
            <person name="Sun H."/>
            <person name="Lipzen A."/>
            <person name="Wasser S.P."/>
            <person name="Rambold G."/>
            <person name="Grigoriev I.V."/>
            <person name="Nevo E."/>
        </authorList>
    </citation>
    <scope>NUCLEOTIDE SEQUENCE [LARGE SCALE GENOMIC DNA]</scope>
    <source>
        <strain evidence="8">CBS 135680</strain>
    </source>
</reference>
<dbReference type="RefSeq" id="XP_040634081.1">
    <property type="nucleotide sequence ID" value="XM_040785953.1"/>
</dbReference>
<dbReference type="Gene3D" id="3.20.20.80">
    <property type="entry name" value="Glycosidases"/>
    <property type="match status" value="1"/>
</dbReference>
<dbReference type="HOGENOM" id="CLU_004624_8_2_1"/>
<dbReference type="STRING" id="1388766.A0A017S0L2"/>
<dbReference type="GO" id="GO:0005576">
    <property type="term" value="C:extracellular region"/>
    <property type="evidence" value="ECO:0007669"/>
    <property type="project" value="TreeGrafter"/>
</dbReference>
<evidence type="ECO:0000256" key="2">
    <source>
        <dbReference type="ARBA" id="ARBA00022801"/>
    </source>
</evidence>
<evidence type="ECO:0000313" key="8">
    <source>
        <dbReference type="Proteomes" id="UP000019804"/>
    </source>
</evidence>
<dbReference type="GO" id="GO:0009986">
    <property type="term" value="C:cell surface"/>
    <property type="evidence" value="ECO:0007669"/>
    <property type="project" value="TreeGrafter"/>
</dbReference>
<dbReference type="Pfam" id="PF00150">
    <property type="entry name" value="Cellulase"/>
    <property type="match status" value="1"/>
</dbReference>
<dbReference type="GO" id="GO:0071555">
    <property type="term" value="P:cell wall organization"/>
    <property type="evidence" value="ECO:0007669"/>
    <property type="project" value="UniProtKB-KW"/>
</dbReference>
<organism evidence="7 8">
    <name type="scientific">Aspergillus ruber (strain CBS 135680)</name>
    <dbReference type="NCBI Taxonomy" id="1388766"/>
    <lineage>
        <taxon>Eukaryota</taxon>
        <taxon>Fungi</taxon>
        <taxon>Dikarya</taxon>
        <taxon>Ascomycota</taxon>
        <taxon>Pezizomycotina</taxon>
        <taxon>Eurotiomycetes</taxon>
        <taxon>Eurotiomycetidae</taxon>
        <taxon>Eurotiales</taxon>
        <taxon>Aspergillaceae</taxon>
        <taxon>Aspergillus</taxon>
        <taxon>Aspergillus subgen. Aspergillus</taxon>
    </lineage>
</organism>
<dbReference type="PANTHER" id="PTHR31297">
    <property type="entry name" value="GLUCAN ENDO-1,6-BETA-GLUCOSIDASE B"/>
    <property type="match status" value="1"/>
</dbReference>
<dbReference type="GO" id="GO:0009251">
    <property type="term" value="P:glucan catabolic process"/>
    <property type="evidence" value="ECO:0007669"/>
    <property type="project" value="TreeGrafter"/>
</dbReference>
<evidence type="ECO:0000256" key="5">
    <source>
        <dbReference type="RuleBase" id="RU361153"/>
    </source>
</evidence>
<dbReference type="AlphaFoldDB" id="A0A017S0L2"/>
<keyword evidence="2 5" id="KW-0378">Hydrolase</keyword>
<evidence type="ECO:0000256" key="3">
    <source>
        <dbReference type="ARBA" id="ARBA00023295"/>
    </source>
</evidence>
<protein>
    <submittedName>
        <fullName evidence="7">Glycoside hydrolase</fullName>
    </submittedName>
</protein>
<dbReference type="EMBL" id="KK088460">
    <property type="protein sequence ID" value="EYE90391.1"/>
    <property type="molecule type" value="Genomic_DNA"/>
</dbReference>
<comment type="similarity">
    <text evidence="1 5">Belongs to the glycosyl hydrolase 5 (cellulase A) family.</text>
</comment>
<dbReference type="PANTHER" id="PTHR31297:SF43">
    <property type="entry name" value="GLUCAN 1,3-BETA-GLUCOSIDASE 3"/>
    <property type="match status" value="1"/>
</dbReference>
<evidence type="ECO:0000313" key="7">
    <source>
        <dbReference type="EMBL" id="EYE90391.1"/>
    </source>
</evidence>
<evidence type="ECO:0000256" key="4">
    <source>
        <dbReference type="ARBA" id="ARBA00023316"/>
    </source>
</evidence>
<name>A0A017S0L2_ASPRC</name>
<dbReference type="InterPro" id="IPR001547">
    <property type="entry name" value="Glyco_hydro_5"/>
</dbReference>
<dbReference type="GO" id="GO:0046557">
    <property type="term" value="F:glucan endo-1,6-beta-glucosidase activity"/>
    <property type="evidence" value="ECO:0007669"/>
    <property type="project" value="TreeGrafter"/>
</dbReference>
<accession>A0A017S0L2</accession>
<dbReference type="GeneID" id="63701077"/>
<dbReference type="InterPro" id="IPR017853">
    <property type="entry name" value="GH"/>
</dbReference>
<keyword evidence="4" id="KW-0961">Cell wall biogenesis/degradation</keyword>
<dbReference type="InterPro" id="IPR050386">
    <property type="entry name" value="Glycosyl_hydrolase_5"/>
</dbReference>
<keyword evidence="8" id="KW-1185">Reference proteome</keyword>
<sequence>MLTPPPSPQDLLLYRYQHATNLGSVFILERWLRNSMYDDDTPGSSELEAIKRSLQIRGLHETRTKWETLWLTALSDDDLHWLKHTARCNSIRLPIGYFTLGPAFCIGTDFDGEPGQVYLHCWNTVKHLIEKCHAHGIGVLIDFHGVPGGANGEGHSGTDSGRAEFWENEHYRALARDSIAFVIQEVKFHSLHGVIGIELCNEATWDPPNLHEWYDEVIEVASAIDPSIPIYISDAWNLSAALDYALSKNNITLPFKRNPVIVDTHKYYCFTEDDRKMHPDAIRERVADELGELAERQGSVFDRKSAVEVYIGEYSCAMDQHSFEHGDPAQRHELTVAFGNEQSRTWSDKASGSAFWTFKMDWMDGGDWGFKEQVNTGAIPAPPWLALSREEVRERLRQADFQRTDRHEEAYSQHVGYWDSAAPGVEFEHERYSRGWNLGYADAGYFFGALVNGMVPGHREGGEKIGALDLWVRKRITETGEVNQGLGWEWEHGFRRGISDFYSVVGV</sequence>
<keyword evidence="3 5" id="KW-0326">Glycosidase</keyword>
<proteinExistence type="inferred from homology"/>
<feature type="domain" description="Glycoside hydrolase family 5" evidence="6">
    <location>
        <begin position="66"/>
        <end position="300"/>
    </location>
</feature>